<reference evidence="1 2" key="2">
    <citation type="submission" date="2018-11" db="EMBL/GenBank/DDBJ databases">
        <authorList>
            <consortium name="Pathogen Informatics"/>
        </authorList>
    </citation>
    <scope>NUCLEOTIDE SEQUENCE [LARGE SCALE GENOMIC DNA]</scope>
</reference>
<gene>
    <name evidence="1" type="ORF">SBAD_LOCUS3180</name>
</gene>
<evidence type="ECO:0000313" key="3">
    <source>
        <dbReference type="WBParaSite" id="SBAD_0000332601-mRNA-1"/>
    </source>
</evidence>
<dbReference type="AlphaFoldDB" id="A0A183IHT5"/>
<dbReference type="Proteomes" id="UP000270296">
    <property type="component" value="Unassembled WGS sequence"/>
</dbReference>
<dbReference type="EMBL" id="UZAM01007611">
    <property type="protein sequence ID" value="VDP00309.1"/>
    <property type="molecule type" value="Genomic_DNA"/>
</dbReference>
<keyword evidence="2" id="KW-1185">Reference proteome</keyword>
<reference evidence="3" key="1">
    <citation type="submission" date="2016-06" db="UniProtKB">
        <authorList>
            <consortium name="WormBaseParasite"/>
        </authorList>
    </citation>
    <scope>IDENTIFICATION</scope>
</reference>
<sequence length="128" mass="14608">MVFGDDGVAKFLEVVGLLVEEYCFFHVSGGLLVGDRREGDEVYRETEAVRKITRGGNIKESEGKSLRGDEEFAREVDEDGEKWDRHGEAFSYLLAHQTELQEDFETLQLRKWEKLSKIAEVFGNTGEC</sequence>
<dbReference type="WBParaSite" id="SBAD_0000332601-mRNA-1">
    <property type="protein sequence ID" value="SBAD_0000332601-mRNA-1"/>
    <property type="gene ID" value="SBAD_0000332601"/>
</dbReference>
<name>A0A183IHT5_9BILA</name>
<accession>A0A183IHT5</accession>
<proteinExistence type="predicted"/>
<protein>
    <submittedName>
        <fullName evidence="3">Reverse transcriptase</fullName>
    </submittedName>
</protein>
<organism evidence="3">
    <name type="scientific">Soboliphyme baturini</name>
    <dbReference type="NCBI Taxonomy" id="241478"/>
    <lineage>
        <taxon>Eukaryota</taxon>
        <taxon>Metazoa</taxon>
        <taxon>Ecdysozoa</taxon>
        <taxon>Nematoda</taxon>
        <taxon>Enoplea</taxon>
        <taxon>Dorylaimia</taxon>
        <taxon>Dioctophymatida</taxon>
        <taxon>Dioctophymatoidea</taxon>
        <taxon>Soboliphymatidae</taxon>
        <taxon>Soboliphyme</taxon>
    </lineage>
</organism>
<evidence type="ECO:0000313" key="2">
    <source>
        <dbReference type="Proteomes" id="UP000270296"/>
    </source>
</evidence>
<evidence type="ECO:0000313" key="1">
    <source>
        <dbReference type="EMBL" id="VDP00309.1"/>
    </source>
</evidence>